<organism evidence="16 17">
    <name type="scientific">Cohnella endophytica</name>
    <dbReference type="NCBI Taxonomy" id="2419778"/>
    <lineage>
        <taxon>Bacteria</taxon>
        <taxon>Bacillati</taxon>
        <taxon>Bacillota</taxon>
        <taxon>Bacilli</taxon>
        <taxon>Bacillales</taxon>
        <taxon>Paenibacillaceae</taxon>
        <taxon>Cohnella</taxon>
    </lineage>
</organism>
<evidence type="ECO:0000259" key="14">
    <source>
        <dbReference type="PROSITE" id="PS50109"/>
    </source>
</evidence>
<dbReference type="PRINTS" id="PR00344">
    <property type="entry name" value="BCTRLSENSOR"/>
</dbReference>
<dbReference type="Gene3D" id="1.10.287.130">
    <property type="match status" value="1"/>
</dbReference>
<feature type="transmembrane region" description="Helical" evidence="13">
    <location>
        <begin position="167"/>
        <end position="186"/>
    </location>
</feature>
<gene>
    <name evidence="16" type="ORF">D7Z26_07205</name>
</gene>
<dbReference type="CDD" id="cd06225">
    <property type="entry name" value="HAMP"/>
    <property type="match status" value="1"/>
</dbReference>
<dbReference type="EC" id="2.7.13.3" evidence="4"/>
<evidence type="ECO:0000256" key="12">
    <source>
        <dbReference type="ARBA" id="ARBA00023136"/>
    </source>
</evidence>
<evidence type="ECO:0000256" key="4">
    <source>
        <dbReference type="ARBA" id="ARBA00012438"/>
    </source>
</evidence>
<dbReference type="InterPro" id="IPR005467">
    <property type="entry name" value="His_kinase_dom"/>
</dbReference>
<reference evidence="16 17" key="1">
    <citation type="submission" date="2018-10" db="EMBL/GenBank/DDBJ databases">
        <title>Cohnella sp. M2MS4P-1, whole genome shotgun sequence.</title>
        <authorList>
            <person name="Tuo L."/>
        </authorList>
    </citation>
    <scope>NUCLEOTIDE SEQUENCE [LARGE SCALE GENOMIC DNA]</scope>
    <source>
        <strain evidence="16 17">M2MS4P-1</strain>
    </source>
</reference>
<dbReference type="Pfam" id="PF00512">
    <property type="entry name" value="HisKA"/>
    <property type="match status" value="1"/>
</dbReference>
<comment type="subcellular location">
    <subcellularLocation>
        <location evidence="3">Cell membrane</location>
        <topology evidence="3">Multi-pass membrane protein</topology>
    </subcellularLocation>
    <subcellularLocation>
        <location evidence="2">Membrane raft</location>
        <topology evidence="2">Multi-pass membrane protein</topology>
    </subcellularLocation>
</comment>
<keyword evidence="17" id="KW-1185">Reference proteome</keyword>
<dbReference type="InterPro" id="IPR003594">
    <property type="entry name" value="HATPase_dom"/>
</dbReference>
<feature type="domain" description="HAMP" evidence="15">
    <location>
        <begin position="188"/>
        <end position="240"/>
    </location>
</feature>
<keyword evidence="11" id="KW-0902">Two-component regulatory system</keyword>
<evidence type="ECO:0000256" key="5">
    <source>
        <dbReference type="ARBA" id="ARBA00022475"/>
    </source>
</evidence>
<keyword evidence="13" id="KW-0812">Transmembrane</keyword>
<keyword evidence="6" id="KW-0597">Phosphoprotein</keyword>
<dbReference type="SUPFAM" id="SSF47384">
    <property type="entry name" value="Homodimeric domain of signal transducing histidine kinase"/>
    <property type="match status" value="1"/>
</dbReference>
<dbReference type="FunFam" id="3.30.565.10:FF:000023">
    <property type="entry name" value="PAS domain-containing sensor histidine kinase"/>
    <property type="match status" value="1"/>
</dbReference>
<evidence type="ECO:0000256" key="11">
    <source>
        <dbReference type="ARBA" id="ARBA00023012"/>
    </source>
</evidence>
<feature type="domain" description="Histidine kinase" evidence="14">
    <location>
        <begin position="248"/>
        <end position="460"/>
    </location>
</feature>
<dbReference type="SMART" id="SM00387">
    <property type="entry name" value="HATPase_c"/>
    <property type="match status" value="1"/>
</dbReference>
<dbReference type="PANTHER" id="PTHR43711:SF1">
    <property type="entry name" value="HISTIDINE KINASE 1"/>
    <property type="match status" value="1"/>
</dbReference>
<dbReference type="SMART" id="SM00304">
    <property type="entry name" value="HAMP"/>
    <property type="match status" value="1"/>
</dbReference>
<proteinExistence type="predicted"/>
<evidence type="ECO:0000313" key="17">
    <source>
        <dbReference type="Proteomes" id="UP000282076"/>
    </source>
</evidence>
<evidence type="ECO:0000256" key="7">
    <source>
        <dbReference type="ARBA" id="ARBA00022679"/>
    </source>
</evidence>
<evidence type="ECO:0000256" key="1">
    <source>
        <dbReference type="ARBA" id="ARBA00000085"/>
    </source>
</evidence>
<keyword evidence="13" id="KW-1133">Transmembrane helix</keyword>
<keyword evidence="8" id="KW-0547">Nucleotide-binding</keyword>
<dbReference type="PANTHER" id="PTHR43711">
    <property type="entry name" value="TWO-COMPONENT HISTIDINE KINASE"/>
    <property type="match status" value="1"/>
</dbReference>
<feature type="transmembrane region" description="Helical" evidence="13">
    <location>
        <begin position="12"/>
        <end position="30"/>
    </location>
</feature>
<name>A0A494Y3D9_9BACL</name>
<dbReference type="RefSeq" id="WP_120975389.1">
    <property type="nucleotide sequence ID" value="NZ_RBZM01000004.1"/>
</dbReference>
<dbReference type="InterPro" id="IPR003660">
    <property type="entry name" value="HAMP_dom"/>
</dbReference>
<dbReference type="InterPro" id="IPR004358">
    <property type="entry name" value="Sig_transdc_His_kin-like_C"/>
</dbReference>
<dbReference type="Gene3D" id="6.10.340.10">
    <property type="match status" value="1"/>
</dbReference>
<evidence type="ECO:0000256" key="6">
    <source>
        <dbReference type="ARBA" id="ARBA00022553"/>
    </source>
</evidence>
<dbReference type="OrthoDB" id="2359336at2"/>
<evidence type="ECO:0000256" key="8">
    <source>
        <dbReference type="ARBA" id="ARBA00022741"/>
    </source>
</evidence>
<evidence type="ECO:0000256" key="10">
    <source>
        <dbReference type="ARBA" id="ARBA00022840"/>
    </source>
</evidence>
<keyword evidence="7" id="KW-0808">Transferase</keyword>
<sequence>MGIQQRLVGSYLAVIAITVAILEIFLIFSVKSYYYRNVERALVSQAELSASFFHQYFSAEDLEKQTERLLKGFSQHSAAQVQIISRSGQLLQDSTGMRGSPMMTDYPDVQEARNGDVGIWQGREPSTDESVLAVSYPLQSVDGNAGVVRYVTSLTETKKTVDRISEILITVGIIVVAIVTVVGVLLSRTITSSVSELKFAARKMSEGDFSARAKKRYRDELGTLADTLNAMATKIQRDEALKNDFISSVSHELRTPLTSIKGWAVTLYSNRGEDRTLLEDGLRIIETETDRLTRMVDELLDFSKWDNGQIELYRVSLDLSDFLRNIGKQLAPRAARLNITLEVDVSDTIPSVQVDENRLKQVMINLIDNALKFTSDNGSVKIFARQVEGGVRIIVEDTGAGIASQDIDHVFQKFYKGNGSTHGSGLGLSISDQIIKQHGGTLTLESRIGVGTKAIIHLPV</sequence>
<keyword evidence="5" id="KW-1003">Cell membrane</keyword>
<dbReference type="Proteomes" id="UP000282076">
    <property type="component" value="Unassembled WGS sequence"/>
</dbReference>
<evidence type="ECO:0000256" key="3">
    <source>
        <dbReference type="ARBA" id="ARBA00004651"/>
    </source>
</evidence>
<dbReference type="SUPFAM" id="SSF55874">
    <property type="entry name" value="ATPase domain of HSP90 chaperone/DNA topoisomerase II/histidine kinase"/>
    <property type="match status" value="1"/>
</dbReference>
<dbReference type="Pfam" id="PF00672">
    <property type="entry name" value="HAMP"/>
    <property type="match status" value="1"/>
</dbReference>
<dbReference type="InterPro" id="IPR050736">
    <property type="entry name" value="Sensor_HK_Regulatory"/>
</dbReference>
<dbReference type="Gene3D" id="3.30.565.10">
    <property type="entry name" value="Histidine kinase-like ATPase, C-terminal domain"/>
    <property type="match status" value="1"/>
</dbReference>
<comment type="catalytic activity">
    <reaction evidence="1">
        <text>ATP + protein L-histidine = ADP + protein N-phospho-L-histidine.</text>
        <dbReference type="EC" id="2.7.13.3"/>
    </reaction>
</comment>
<dbReference type="InterPro" id="IPR036890">
    <property type="entry name" value="HATPase_C_sf"/>
</dbReference>
<evidence type="ECO:0000256" key="9">
    <source>
        <dbReference type="ARBA" id="ARBA00022777"/>
    </source>
</evidence>
<keyword evidence="12 13" id="KW-0472">Membrane</keyword>
<dbReference type="GO" id="GO:0005886">
    <property type="term" value="C:plasma membrane"/>
    <property type="evidence" value="ECO:0007669"/>
    <property type="project" value="UniProtKB-SubCell"/>
</dbReference>
<dbReference type="GO" id="GO:0000155">
    <property type="term" value="F:phosphorelay sensor kinase activity"/>
    <property type="evidence" value="ECO:0007669"/>
    <property type="project" value="InterPro"/>
</dbReference>
<evidence type="ECO:0000259" key="15">
    <source>
        <dbReference type="PROSITE" id="PS50885"/>
    </source>
</evidence>
<dbReference type="CDD" id="cd00075">
    <property type="entry name" value="HATPase"/>
    <property type="match status" value="1"/>
</dbReference>
<evidence type="ECO:0000313" key="16">
    <source>
        <dbReference type="EMBL" id="RKP55011.1"/>
    </source>
</evidence>
<dbReference type="SUPFAM" id="SSF158472">
    <property type="entry name" value="HAMP domain-like"/>
    <property type="match status" value="1"/>
</dbReference>
<dbReference type="InterPro" id="IPR003661">
    <property type="entry name" value="HisK_dim/P_dom"/>
</dbReference>
<dbReference type="InterPro" id="IPR036097">
    <property type="entry name" value="HisK_dim/P_sf"/>
</dbReference>
<protein>
    <recommendedName>
        <fullName evidence="4">histidine kinase</fullName>
        <ecNumber evidence="4">2.7.13.3</ecNumber>
    </recommendedName>
</protein>
<keyword evidence="10" id="KW-0067">ATP-binding</keyword>
<dbReference type="PROSITE" id="PS50109">
    <property type="entry name" value="HIS_KIN"/>
    <property type="match status" value="1"/>
</dbReference>
<dbReference type="FunFam" id="1.10.287.130:FF:000001">
    <property type="entry name" value="Two-component sensor histidine kinase"/>
    <property type="match status" value="1"/>
</dbReference>
<dbReference type="CDD" id="cd00082">
    <property type="entry name" value="HisKA"/>
    <property type="match status" value="1"/>
</dbReference>
<evidence type="ECO:0000256" key="2">
    <source>
        <dbReference type="ARBA" id="ARBA00004314"/>
    </source>
</evidence>
<dbReference type="EMBL" id="RBZM01000004">
    <property type="protein sequence ID" value="RKP55011.1"/>
    <property type="molecule type" value="Genomic_DNA"/>
</dbReference>
<accession>A0A494Y3D9</accession>
<dbReference type="PROSITE" id="PS50885">
    <property type="entry name" value="HAMP"/>
    <property type="match status" value="1"/>
</dbReference>
<dbReference type="GO" id="GO:0045121">
    <property type="term" value="C:membrane raft"/>
    <property type="evidence" value="ECO:0007669"/>
    <property type="project" value="UniProtKB-SubCell"/>
</dbReference>
<keyword evidence="9" id="KW-0418">Kinase</keyword>
<comment type="caution">
    <text evidence="16">The sequence shown here is derived from an EMBL/GenBank/DDBJ whole genome shotgun (WGS) entry which is preliminary data.</text>
</comment>
<dbReference type="SMART" id="SM00388">
    <property type="entry name" value="HisKA"/>
    <property type="match status" value="1"/>
</dbReference>
<dbReference type="Pfam" id="PF02518">
    <property type="entry name" value="HATPase_c"/>
    <property type="match status" value="1"/>
</dbReference>
<dbReference type="AlphaFoldDB" id="A0A494Y3D9"/>
<dbReference type="GO" id="GO:0005524">
    <property type="term" value="F:ATP binding"/>
    <property type="evidence" value="ECO:0007669"/>
    <property type="project" value="UniProtKB-KW"/>
</dbReference>
<evidence type="ECO:0000256" key="13">
    <source>
        <dbReference type="SAM" id="Phobius"/>
    </source>
</evidence>